<dbReference type="KEGG" id="sted:SPTER_17590"/>
<evidence type="ECO:0000313" key="11">
    <source>
        <dbReference type="EMBL" id="QDR80434.1"/>
    </source>
</evidence>
<dbReference type="HAMAP" id="MF_00306">
    <property type="entry name" value="SRP54"/>
    <property type="match status" value="1"/>
</dbReference>
<dbReference type="InterPro" id="IPR042101">
    <property type="entry name" value="SRP54_N_sf"/>
</dbReference>
<reference evidence="11 12" key="1">
    <citation type="submission" date="2019-02" db="EMBL/GenBank/DDBJ databases">
        <title>Closed genome of Sporomusa termitida DSM 4440.</title>
        <authorList>
            <person name="Poehlein A."/>
            <person name="Daniel R."/>
        </authorList>
    </citation>
    <scope>NUCLEOTIDE SEQUENCE [LARGE SCALE GENOMIC DNA]</scope>
    <source>
        <strain evidence="11 12">DSM 4440</strain>
    </source>
</reference>
<evidence type="ECO:0000256" key="5">
    <source>
        <dbReference type="ARBA" id="ARBA00023134"/>
    </source>
</evidence>
<dbReference type="PROSITE" id="PS00300">
    <property type="entry name" value="SRP54"/>
    <property type="match status" value="1"/>
</dbReference>
<dbReference type="SMART" id="SM00963">
    <property type="entry name" value="SRP54_N"/>
    <property type="match status" value="1"/>
</dbReference>
<dbReference type="Proteomes" id="UP000320776">
    <property type="component" value="Chromosome"/>
</dbReference>
<dbReference type="SMART" id="SM00382">
    <property type="entry name" value="AAA"/>
    <property type="match status" value="1"/>
</dbReference>
<comment type="similarity">
    <text evidence="1 9">Belongs to the GTP-binding SRP family. SRP54 subfamily.</text>
</comment>
<evidence type="ECO:0000256" key="7">
    <source>
        <dbReference type="ARBA" id="ARBA00023274"/>
    </source>
</evidence>
<dbReference type="FunFam" id="3.40.50.300:FF:000022">
    <property type="entry name" value="Signal recognition particle 54 kDa subunit"/>
    <property type="match status" value="1"/>
</dbReference>
<comment type="domain">
    <text evidence="9">Composed of three domains: the N-terminal N domain, which is responsible for interactions with the ribosome, the central G domain, which binds GTP, and the C-terminal M domain, which binds the RNA and the signal sequence of the RNC.</text>
</comment>
<dbReference type="GO" id="GO:0006614">
    <property type="term" value="P:SRP-dependent cotranslational protein targeting to membrane"/>
    <property type="evidence" value="ECO:0007669"/>
    <property type="project" value="InterPro"/>
</dbReference>
<name>A0A517DSU9_9FIRM</name>
<dbReference type="RefSeq" id="WP_144350046.1">
    <property type="nucleotide sequence ID" value="NZ_CP036259.1"/>
</dbReference>
<dbReference type="Pfam" id="PF02881">
    <property type="entry name" value="SRP54_N"/>
    <property type="match status" value="1"/>
</dbReference>
<accession>A0A517DSU9</accession>
<keyword evidence="4 9" id="KW-0694">RNA-binding</keyword>
<evidence type="ECO:0000313" key="12">
    <source>
        <dbReference type="Proteomes" id="UP000320776"/>
    </source>
</evidence>
<dbReference type="Pfam" id="PF00448">
    <property type="entry name" value="SRP54"/>
    <property type="match status" value="1"/>
</dbReference>
<feature type="binding site" evidence="9">
    <location>
        <begin position="247"/>
        <end position="250"/>
    </location>
    <ligand>
        <name>GTP</name>
        <dbReference type="ChEBI" id="CHEBI:37565"/>
    </ligand>
</feature>
<dbReference type="InterPro" id="IPR004780">
    <property type="entry name" value="SRP"/>
</dbReference>
<comment type="subcellular location">
    <subcellularLocation>
        <location evidence="9">Cytoplasm</location>
    </subcellularLocation>
    <text evidence="9">The SRP-RNC complex is targeted to the cytoplasmic membrane.</text>
</comment>
<dbReference type="GO" id="GO:0008312">
    <property type="term" value="F:7S RNA binding"/>
    <property type="evidence" value="ECO:0007669"/>
    <property type="project" value="InterPro"/>
</dbReference>
<evidence type="ECO:0000256" key="3">
    <source>
        <dbReference type="ARBA" id="ARBA00022801"/>
    </source>
</evidence>
<gene>
    <name evidence="9 11" type="primary">ffh</name>
    <name evidence="11" type="ORF">SPTER_17590</name>
</gene>
<comment type="function">
    <text evidence="9">Involved in targeting and insertion of nascent membrane proteins into the cytoplasmic membrane. Binds to the hydrophobic signal sequence of the ribosome-nascent chain (RNC) as it emerges from the ribosomes. The SRP-RNC complex is then targeted to the cytoplasmic membrane where it interacts with the SRP receptor FtsY.</text>
</comment>
<dbReference type="SMART" id="SM00962">
    <property type="entry name" value="SRP54"/>
    <property type="match status" value="1"/>
</dbReference>
<comment type="subunit">
    <text evidence="9">Part of the signal recognition particle protein translocation system, which is composed of SRP and FtsY.</text>
</comment>
<dbReference type="Gene3D" id="1.20.120.140">
    <property type="entry name" value="Signal recognition particle SRP54, nucleotide-binding domain"/>
    <property type="match status" value="1"/>
</dbReference>
<keyword evidence="5 9" id="KW-0342">GTP-binding</keyword>
<dbReference type="GO" id="GO:0048500">
    <property type="term" value="C:signal recognition particle"/>
    <property type="evidence" value="ECO:0007669"/>
    <property type="project" value="UniProtKB-UniRule"/>
</dbReference>
<dbReference type="Gene3D" id="1.10.260.30">
    <property type="entry name" value="Signal recognition particle, SRP54 subunit, M-domain"/>
    <property type="match status" value="1"/>
</dbReference>
<dbReference type="OrthoDB" id="9804720at2"/>
<dbReference type="PANTHER" id="PTHR11564:SF5">
    <property type="entry name" value="SIGNAL RECOGNITION PARTICLE SUBUNIT SRP54"/>
    <property type="match status" value="1"/>
</dbReference>
<dbReference type="InterPro" id="IPR036891">
    <property type="entry name" value="Signal_recog_part_SRP54_M_sf"/>
</dbReference>
<dbReference type="NCBIfam" id="TIGR00959">
    <property type="entry name" value="ffh"/>
    <property type="match status" value="1"/>
</dbReference>
<keyword evidence="2 9" id="KW-0547">Nucleotide-binding</keyword>
<dbReference type="Pfam" id="PF02978">
    <property type="entry name" value="SRP_SPB"/>
    <property type="match status" value="1"/>
</dbReference>
<comment type="catalytic activity">
    <reaction evidence="8 9">
        <text>GTP + H2O = GDP + phosphate + H(+)</text>
        <dbReference type="Rhea" id="RHEA:19669"/>
        <dbReference type="ChEBI" id="CHEBI:15377"/>
        <dbReference type="ChEBI" id="CHEBI:15378"/>
        <dbReference type="ChEBI" id="CHEBI:37565"/>
        <dbReference type="ChEBI" id="CHEBI:43474"/>
        <dbReference type="ChEBI" id="CHEBI:58189"/>
        <dbReference type="EC" id="3.6.5.4"/>
    </reaction>
</comment>
<feature type="binding site" evidence="9">
    <location>
        <begin position="189"/>
        <end position="193"/>
    </location>
    <ligand>
        <name>GTP</name>
        <dbReference type="ChEBI" id="CHEBI:37565"/>
    </ligand>
</feature>
<dbReference type="SUPFAM" id="SSF47446">
    <property type="entry name" value="Signal peptide-binding domain"/>
    <property type="match status" value="1"/>
</dbReference>
<dbReference type="InterPro" id="IPR000897">
    <property type="entry name" value="SRP54_GTPase_dom"/>
</dbReference>
<dbReference type="InterPro" id="IPR022941">
    <property type="entry name" value="SRP54"/>
</dbReference>
<organism evidence="11 12">
    <name type="scientific">Sporomusa termitida</name>
    <dbReference type="NCBI Taxonomy" id="2377"/>
    <lineage>
        <taxon>Bacteria</taxon>
        <taxon>Bacillati</taxon>
        <taxon>Bacillota</taxon>
        <taxon>Negativicutes</taxon>
        <taxon>Selenomonadales</taxon>
        <taxon>Sporomusaceae</taxon>
        <taxon>Sporomusa</taxon>
    </lineage>
</organism>
<dbReference type="InterPro" id="IPR003593">
    <property type="entry name" value="AAA+_ATPase"/>
</dbReference>
<dbReference type="Gene3D" id="3.40.50.300">
    <property type="entry name" value="P-loop containing nucleotide triphosphate hydrolases"/>
    <property type="match status" value="1"/>
</dbReference>
<dbReference type="InterPro" id="IPR013822">
    <property type="entry name" value="Signal_recog_particl_SRP54_hlx"/>
</dbReference>
<dbReference type="InterPro" id="IPR004125">
    <property type="entry name" value="Signal_recog_particle_SRP54_M"/>
</dbReference>
<keyword evidence="6 9" id="KW-0733">Signal recognition particle</keyword>
<dbReference type="EMBL" id="CP036259">
    <property type="protein sequence ID" value="QDR80434.1"/>
    <property type="molecule type" value="Genomic_DNA"/>
</dbReference>
<dbReference type="AlphaFoldDB" id="A0A517DSU9"/>
<evidence type="ECO:0000256" key="4">
    <source>
        <dbReference type="ARBA" id="ARBA00022884"/>
    </source>
</evidence>
<keyword evidence="9" id="KW-0963">Cytoplasm</keyword>
<evidence type="ECO:0000256" key="8">
    <source>
        <dbReference type="ARBA" id="ARBA00048027"/>
    </source>
</evidence>
<feature type="binding site" evidence="9">
    <location>
        <begin position="108"/>
        <end position="115"/>
    </location>
    <ligand>
        <name>GTP</name>
        <dbReference type="ChEBI" id="CHEBI:37565"/>
    </ligand>
</feature>
<protein>
    <recommendedName>
        <fullName evidence="9">Signal recognition particle protein</fullName>
        <ecNumber evidence="9">3.6.5.4</ecNumber>
    </recommendedName>
    <alternativeName>
        <fullName evidence="9">Fifty-four homolog</fullName>
    </alternativeName>
</protein>
<keyword evidence="7 9" id="KW-0687">Ribonucleoprotein</keyword>
<evidence type="ECO:0000259" key="10">
    <source>
        <dbReference type="PROSITE" id="PS00300"/>
    </source>
</evidence>
<evidence type="ECO:0000256" key="2">
    <source>
        <dbReference type="ARBA" id="ARBA00022741"/>
    </source>
</evidence>
<keyword evidence="12" id="KW-1185">Reference proteome</keyword>
<dbReference type="CDD" id="cd18539">
    <property type="entry name" value="SRP_G"/>
    <property type="match status" value="1"/>
</dbReference>
<sequence>MVFESLADKLQQTFKKLRGRGKLSETDVTDALKEVRMALLEADVNFKVVKDLVAKIKERAIGQEVLDSLTPAQHVIKIVNEELTNLMGGTQSRIAIASRPPTVIMLVGLQGAGKTTTAGKLAHLLKRQGKRPLMVAADIYRPAAIKQLEVLGEKLEVPVFTLGQENPVNIAKKAVDQALMMARDIVIIDTAGRLHINEELMNELKSIKQTVKPHEILLVVDAMTGQDAVNVAESFNNELGLDGIILTKLDGDARGGAALSIKAVTGQPIKFAGMGEKLDALEPFHPDRMASRILGMGDVLSFIEKAESAINLEKAQEMQKKLRKEAFTLDDFLEQIEQVRNLGPLDQILGMIPGMGKLKQLQGMDMDDKEIKHIIAIIRSMTAKERRDPAIINGSRRKRIALGSGTRVQDVNRLLKQFGEAKKMMKRIQEMQKSGKKPSFKLPFMR</sequence>
<feature type="domain" description="SRP54-type proteins GTP-binding" evidence="10">
    <location>
        <begin position="268"/>
        <end position="281"/>
    </location>
</feature>
<proteinExistence type="inferred from homology"/>
<dbReference type="InterPro" id="IPR027417">
    <property type="entry name" value="P-loop_NTPase"/>
</dbReference>
<dbReference type="GO" id="GO:0003924">
    <property type="term" value="F:GTPase activity"/>
    <property type="evidence" value="ECO:0007669"/>
    <property type="project" value="UniProtKB-UniRule"/>
</dbReference>
<dbReference type="EC" id="3.6.5.4" evidence="9"/>
<evidence type="ECO:0000256" key="6">
    <source>
        <dbReference type="ARBA" id="ARBA00023135"/>
    </source>
</evidence>
<dbReference type="GO" id="GO:0005525">
    <property type="term" value="F:GTP binding"/>
    <property type="evidence" value="ECO:0007669"/>
    <property type="project" value="UniProtKB-UniRule"/>
</dbReference>
<dbReference type="PANTHER" id="PTHR11564">
    <property type="entry name" value="SIGNAL RECOGNITION PARTICLE 54K PROTEIN SRP54"/>
    <property type="match status" value="1"/>
</dbReference>
<evidence type="ECO:0000256" key="9">
    <source>
        <dbReference type="HAMAP-Rule" id="MF_00306"/>
    </source>
</evidence>
<keyword evidence="3 9" id="KW-0378">Hydrolase</keyword>
<evidence type="ECO:0000256" key="1">
    <source>
        <dbReference type="ARBA" id="ARBA00005450"/>
    </source>
</evidence>
<dbReference type="SUPFAM" id="SSF52540">
    <property type="entry name" value="P-loop containing nucleoside triphosphate hydrolases"/>
    <property type="match status" value="1"/>
</dbReference>